<dbReference type="Gene3D" id="3.40.50.720">
    <property type="entry name" value="NAD(P)-binding Rossmann-like Domain"/>
    <property type="match status" value="1"/>
</dbReference>
<dbReference type="PROSITE" id="PS00061">
    <property type="entry name" value="ADH_SHORT"/>
    <property type="match status" value="1"/>
</dbReference>
<dbReference type="GO" id="GO:0004316">
    <property type="term" value="F:3-oxoacyl-[acyl-carrier-protein] reductase (NADPH) activity"/>
    <property type="evidence" value="ECO:0007669"/>
    <property type="project" value="UniProtKB-EC"/>
</dbReference>
<keyword evidence="3 5" id="KW-0560">Oxidoreductase</keyword>
<dbReference type="InterPro" id="IPR052178">
    <property type="entry name" value="Sec_Metab_Biosynth_SDR"/>
</dbReference>
<evidence type="ECO:0000313" key="5">
    <source>
        <dbReference type="EMBL" id="OXR45583.1"/>
    </source>
</evidence>
<dbReference type="EMBL" id="NGAF01000003">
    <property type="protein sequence ID" value="OXR45583.1"/>
    <property type="molecule type" value="Genomic_DNA"/>
</dbReference>
<dbReference type="SUPFAM" id="SSF51735">
    <property type="entry name" value="NAD(P)-binding Rossmann-fold domains"/>
    <property type="match status" value="1"/>
</dbReference>
<dbReference type="PANTHER" id="PTHR43618">
    <property type="entry name" value="7-ALPHA-HYDROXYSTEROID DEHYDROGENASE"/>
    <property type="match status" value="1"/>
</dbReference>
<dbReference type="PRINTS" id="PR00081">
    <property type="entry name" value="GDHRDH"/>
</dbReference>
<accession>A0A231H986</accession>
<dbReference type="PANTHER" id="PTHR43618:SF8">
    <property type="entry name" value="7ALPHA-HYDROXYSTEROID DEHYDROGENASE"/>
    <property type="match status" value="1"/>
</dbReference>
<evidence type="ECO:0000313" key="6">
    <source>
        <dbReference type="Proteomes" id="UP000215506"/>
    </source>
</evidence>
<sequence>MNLNGLFEVRGKTALVTGASGGIGLTIATGLAEAGCRVLICSRKIDEITAVAEKLSVHGTVIPFAADLSTPEGIATAGDIVGSDQPLHVLVNNAGATFAAPIDEFPRSAFEDILNLNLIAPFELIKTLLPSLRLAATREDPGRIINISSAGALLVPDWDGFSYTASKAGLIHLSRHLGKALAKDQITVNTIAPGHFPSKMTSSLINDDGSPKGDDYTFFGGRVGTPEDMVGAIVYLSSRAGAWLTGLTIPIAGGLSTIS</sequence>
<organism evidence="5 6">
    <name type="scientific">Nocardia cerradoensis</name>
    <dbReference type="NCBI Taxonomy" id="85688"/>
    <lineage>
        <taxon>Bacteria</taxon>
        <taxon>Bacillati</taxon>
        <taxon>Actinomycetota</taxon>
        <taxon>Actinomycetes</taxon>
        <taxon>Mycobacteriales</taxon>
        <taxon>Nocardiaceae</taxon>
        <taxon>Nocardia</taxon>
    </lineage>
</organism>
<dbReference type="InterPro" id="IPR020904">
    <property type="entry name" value="Sc_DH/Rdtase_CS"/>
</dbReference>
<keyword evidence="2" id="KW-0521">NADP</keyword>
<proteinExistence type="inferred from homology"/>
<dbReference type="PRINTS" id="PR00080">
    <property type="entry name" value="SDRFAMILY"/>
</dbReference>
<dbReference type="EC" id="1.1.1.100" evidence="5"/>
<name>A0A231H986_9NOCA</name>
<comment type="caution">
    <text evidence="5">The sequence shown here is derived from an EMBL/GenBank/DDBJ whole genome shotgun (WGS) entry which is preliminary data.</text>
</comment>
<evidence type="ECO:0000256" key="2">
    <source>
        <dbReference type="ARBA" id="ARBA00022857"/>
    </source>
</evidence>
<dbReference type="Pfam" id="PF00106">
    <property type="entry name" value="adh_short"/>
    <property type="match status" value="1"/>
</dbReference>
<evidence type="ECO:0000256" key="4">
    <source>
        <dbReference type="RuleBase" id="RU000363"/>
    </source>
</evidence>
<dbReference type="Proteomes" id="UP000215506">
    <property type="component" value="Unassembled WGS sequence"/>
</dbReference>
<protein>
    <submittedName>
        <fullName evidence="5">Rhamnolipids biosynthesis 3-oxoacyl-[acyl-carrier-protein] reductase</fullName>
        <ecNumber evidence="5">1.1.1.100</ecNumber>
    </submittedName>
</protein>
<dbReference type="AlphaFoldDB" id="A0A231H986"/>
<keyword evidence="6" id="KW-1185">Reference proteome</keyword>
<evidence type="ECO:0000256" key="1">
    <source>
        <dbReference type="ARBA" id="ARBA00006484"/>
    </source>
</evidence>
<dbReference type="RefSeq" id="WP_039783959.1">
    <property type="nucleotide sequence ID" value="NZ_JAAXOR010000001.1"/>
</dbReference>
<dbReference type="GO" id="GO:0008709">
    <property type="term" value="F:cholate 7-alpha-dehydrogenase (NAD+) activity"/>
    <property type="evidence" value="ECO:0007669"/>
    <property type="project" value="TreeGrafter"/>
</dbReference>
<dbReference type="InterPro" id="IPR002347">
    <property type="entry name" value="SDR_fam"/>
</dbReference>
<dbReference type="GO" id="GO:0005829">
    <property type="term" value="C:cytosol"/>
    <property type="evidence" value="ECO:0007669"/>
    <property type="project" value="TreeGrafter"/>
</dbReference>
<gene>
    <name evidence="5" type="primary">rhlG</name>
    <name evidence="5" type="ORF">B7C42_01875</name>
</gene>
<evidence type="ECO:0000256" key="3">
    <source>
        <dbReference type="ARBA" id="ARBA00023002"/>
    </source>
</evidence>
<dbReference type="InterPro" id="IPR036291">
    <property type="entry name" value="NAD(P)-bd_dom_sf"/>
</dbReference>
<reference evidence="5 6" key="1">
    <citation type="submission" date="2017-07" db="EMBL/GenBank/DDBJ databases">
        <title>First draft Genome Sequence of Nocardia cerradoensis isolated from human infection.</title>
        <authorList>
            <person name="Carrasco G."/>
        </authorList>
    </citation>
    <scope>NUCLEOTIDE SEQUENCE [LARGE SCALE GENOMIC DNA]</scope>
    <source>
        <strain evidence="5 6">CNM20130759</strain>
    </source>
</reference>
<comment type="similarity">
    <text evidence="1 4">Belongs to the short-chain dehydrogenases/reductases (SDR) family.</text>
</comment>